<feature type="transmembrane region" description="Helical" evidence="1">
    <location>
        <begin position="7"/>
        <end position="29"/>
    </location>
</feature>
<dbReference type="Pfam" id="PF20189">
    <property type="entry name" value="DUF6552"/>
    <property type="match status" value="1"/>
</dbReference>
<dbReference type="AlphaFoldDB" id="A0A6P0CA76"/>
<feature type="transmembrane region" description="Helical" evidence="1">
    <location>
        <begin position="35"/>
        <end position="52"/>
    </location>
</feature>
<evidence type="ECO:0000313" key="3">
    <source>
        <dbReference type="Proteomes" id="UP000468591"/>
    </source>
</evidence>
<protein>
    <submittedName>
        <fullName evidence="2">Ubiquinone biosynthesis methyltransferase UbiE</fullName>
    </submittedName>
</protein>
<dbReference type="GO" id="GO:0008168">
    <property type="term" value="F:methyltransferase activity"/>
    <property type="evidence" value="ECO:0007669"/>
    <property type="project" value="UniProtKB-KW"/>
</dbReference>
<gene>
    <name evidence="2" type="ORF">GV827_12025</name>
</gene>
<evidence type="ECO:0000256" key="1">
    <source>
        <dbReference type="SAM" id="Phobius"/>
    </source>
</evidence>
<keyword evidence="2" id="KW-0830">Ubiquinone</keyword>
<name>A0A6P0CA76_9RHOB</name>
<keyword evidence="1" id="KW-1133">Transmembrane helix</keyword>
<dbReference type="GO" id="GO:0032259">
    <property type="term" value="P:methylation"/>
    <property type="evidence" value="ECO:0007669"/>
    <property type="project" value="UniProtKB-KW"/>
</dbReference>
<accession>A0A6P0CA76</accession>
<evidence type="ECO:0000313" key="2">
    <source>
        <dbReference type="EMBL" id="NEK23129.1"/>
    </source>
</evidence>
<organism evidence="2 3">
    <name type="scientific">Sulfitobacter sediminilitoris</name>
    <dbReference type="NCBI Taxonomy" id="2698830"/>
    <lineage>
        <taxon>Bacteria</taxon>
        <taxon>Pseudomonadati</taxon>
        <taxon>Pseudomonadota</taxon>
        <taxon>Alphaproteobacteria</taxon>
        <taxon>Rhodobacterales</taxon>
        <taxon>Roseobacteraceae</taxon>
        <taxon>Sulfitobacter</taxon>
    </lineage>
</organism>
<dbReference type="EMBL" id="JAABNT010000006">
    <property type="protein sequence ID" value="NEK23129.1"/>
    <property type="molecule type" value="Genomic_DNA"/>
</dbReference>
<keyword evidence="3" id="KW-1185">Reference proteome</keyword>
<feature type="transmembrane region" description="Helical" evidence="1">
    <location>
        <begin position="57"/>
        <end position="74"/>
    </location>
</feature>
<keyword evidence="1" id="KW-0812">Transmembrane</keyword>
<keyword evidence="2" id="KW-0808">Transferase</keyword>
<proteinExistence type="predicted"/>
<keyword evidence="1" id="KW-0472">Membrane</keyword>
<keyword evidence="2" id="KW-0489">Methyltransferase</keyword>
<dbReference type="InterPro" id="IPR046682">
    <property type="entry name" value="DUF6552"/>
</dbReference>
<sequence>MIEREHFILIVKWIASILQIMGYSATAFGFTPLNIYLFLIGLVGWFSVGLLWRDKAIMLIHVVALAAMIAGLITA</sequence>
<dbReference type="Proteomes" id="UP000468591">
    <property type="component" value="Unassembled WGS sequence"/>
</dbReference>
<reference evidence="2 3" key="1">
    <citation type="submission" date="2020-01" db="EMBL/GenBank/DDBJ databases">
        <title>Sulfitobacter sediminilitoris sp. nov., isolated from a tidal flat.</title>
        <authorList>
            <person name="Park S."/>
            <person name="Yoon J.-H."/>
        </authorList>
    </citation>
    <scope>NUCLEOTIDE SEQUENCE [LARGE SCALE GENOMIC DNA]</scope>
    <source>
        <strain evidence="2 3">JBTF-M27</strain>
    </source>
</reference>
<comment type="caution">
    <text evidence="2">The sequence shown here is derived from an EMBL/GenBank/DDBJ whole genome shotgun (WGS) entry which is preliminary data.</text>
</comment>